<feature type="region of interest" description="Disordered" evidence="1">
    <location>
        <begin position="340"/>
        <end position="375"/>
    </location>
</feature>
<proteinExistence type="predicted"/>
<dbReference type="GeneID" id="37273197"/>
<protein>
    <submittedName>
        <fullName evidence="2">Uncharacterized protein</fullName>
    </submittedName>
</protein>
<feature type="compositionally biased region" description="Basic and acidic residues" evidence="1">
    <location>
        <begin position="364"/>
        <end position="375"/>
    </location>
</feature>
<keyword evidence="3" id="KW-1185">Reference proteome</keyword>
<reference evidence="2 3" key="1">
    <citation type="journal article" date="2018" name="Mol. Biol. Evol.">
        <title>Broad Genomic Sampling Reveals a Smut Pathogenic Ancestry of the Fungal Clade Ustilaginomycotina.</title>
        <authorList>
            <person name="Kijpornyongpan T."/>
            <person name="Mondo S.J."/>
            <person name="Barry K."/>
            <person name="Sandor L."/>
            <person name="Lee J."/>
            <person name="Lipzen A."/>
            <person name="Pangilinan J."/>
            <person name="LaButti K."/>
            <person name="Hainaut M."/>
            <person name="Henrissat B."/>
            <person name="Grigoriev I.V."/>
            <person name="Spatafora J.W."/>
            <person name="Aime M.C."/>
        </authorList>
    </citation>
    <scope>NUCLEOTIDE SEQUENCE [LARGE SCALE GENOMIC DNA]</scope>
    <source>
        <strain evidence="2 3">MCA 4186</strain>
    </source>
</reference>
<dbReference type="RefSeq" id="XP_025597923.1">
    <property type="nucleotide sequence ID" value="XM_025745653.1"/>
</dbReference>
<dbReference type="Proteomes" id="UP000245946">
    <property type="component" value="Unassembled WGS sequence"/>
</dbReference>
<evidence type="ECO:0000256" key="1">
    <source>
        <dbReference type="SAM" id="MobiDB-lite"/>
    </source>
</evidence>
<evidence type="ECO:0000313" key="3">
    <source>
        <dbReference type="Proteomes" id="UP000245946"/>
    </source>
</evidence>
<accession>A0A316Z9G9</accession>
<feature type="compositionally biased region" description="Pro residues" evidence="1">
    <location>
        <begin position="343"/>
        <end position="354"/>
    </location>
</feature>
<feature type="region of interest" description="Disordered" evidence="1">
    <location>
        <begin position="228"/>
        <end position="252"/>
    </location>
</feature>
<dbReference type="AlphaFoldDB" id="A0A316Z9G9"/>
<organism evidence="2 3">
    <name type="scientific">Tilletiopsis washingtonensis</name>
    <dbReference type="NCBI Taxonomy" id="58919"/>
    <lineage>
        <taxon>Eukaryota</taxon>
        <taxon>Fungi</taxon>
        <taxon>Dikarya</taxon>
        <taxon>Basidiomycota</taxon>
        <taxon>Ustilaginomycotina</taxon>
        <taxon>Exobasidiomycetes</taxon>
        <taxon>Entylomatales</taxon>
        <taxon>Entylomatales incertae sedis</taxon>
        <taxon>Tilletiopsis</taxon>
    </lineage>
</organism>
<dbReference type="EMBL" id="KZ819294">
    <property type="protein sequence ID" value="PWN97644.1"/>
    <property type="molecule type" value="Genomic_DNA"/>
</dbReference>
<gene>
    <name evidence="2" type="ORF">FA09DRAFT_42080</name>
</gene>
<sequence length="375" mass="39920">MGASRRGTLRCLQHLGRAASGARMAAAWPSQSVGQREHAADALCRVNRAGAGAAHMQCLHSERRRPLAPAEGQMFHTVFGGQHSNSSAMHAAAGSSAARAWPRRPRTRRRGWRHWRARESLGVSCRRGGLHGLPRPRQLAGTPHAAAACLGPWPNVYWASRNAAPRKRGRRGHMSEAARWTLGVLAGGLRCTSSRRAGTPAGTTSLVLEEPGSERGCVGAVGKRELPHAASPSVAAATPKRPRQGAGRASEARPCLRAQRTKKMLKHPGVQCKRWRLTGLSGRKALRGPLDPGVWTRPNAIPWRPAPDRYCTAFYCMVTCASASDLSCGKGRCANQINRHAPPASPASHGPPRPHAAAGSGGTSERREAEAGAAV</sequence>
<name>A0A316Z9G9_9BASI</name>
<evidence type="ECO:0000313" key="2">
    <source>
        <dbReference type="EMBL" id="PWN97644.1"/>
    </source>
</evidence>